<feature type="binding site" evidence="8">
    <location>
        <position position="33"/>
    </location>
    <ligand>
        <name>Na(+)</name>
        <dbReference type="ChEBI" id="CHEBI:29101"/>
        <label>1</label>
    </ligand>
</feature>
<accession>A0AA38HQA1</accession>
<dbReference type="GO" id="GO:0005886">
    <property type="term" value="C:plasma membrane"/>
    <property type="evidence" value="ECO:0007669"/>
    <property type="project" value="TreeGrafter"/>
</dbReference>
<keyword evidence="8" id="KW-0479">Metal-binding</keyword>
<dbReference type="PANTHER" id="PTHR11616">
    <property type="entry name" value="SODIUM/CHLORIDE DEPENDENT TRANSPORTER"/>
    <property type="match status" value="1"/>
</dbReference>
<name>A0AA38HQA1_9CUCU</name>
<evidence type="ECO:0000313" key="10">
    <source>
        <dbReference type="EMBL" id="KAJ3641491.1"/>
    </source>
</evidence>
<sequence>MPEVKDEILERSTWSKPLEFVLSCLGYAIGLGNVWRFPYLCYRNGGGAFLLTYCIMSQERKTFRGGTIWELTKMEWSIINEYYLEFNLPEKMIHVDTIKAMK</sequence>
<gene>
    <name evidence="10" type="ORF">Zmor_027998</name>
</gene>
<feature type="binding site" evidence="8">
    <location>
        <position position="28"/>
    </location>
    <ligand>
        <name>Na(+)</name>
        <dbReference type="ChEBI" id="CHEBI:29101"/>
        <label>1</label>
    </ligand>
</feature>
<organism evidence="10 11">
    <name type="scientific">Zophobas morio</name>
    <dbReference type="NCBI Taxonomy" id="2755281"/>
    <lineage>
        <taxon>Eukaryota</taxon>
        <taxon>Metazoa</taxon>
        <taxon>Ecdysozoa</taxon>
        <taxon>Arthropoda</taxon>
        <taxon>Hexapoda</taxon>
        <taxon>Insecta</taxon>
        <taxon>Pterygota</taxon>
        <taxon>Neoptera</taxon>
        <taxon>Endopterygota</taxon>
        <taxon>Coleoptera</taxon>
        <taxon>Polyphaga</taxon>
        <taxon>Cucujiformia</taxon>
        <taxon>Tenebrionidae</taxon>
        <taxon>Zophobas</taxon>
    </lineage>
</organism>
<dbReference type="GO" id="GO:0015179">
    <property type="term" value="F:L-amino acid transmembrane transporter activity"/>
    <property type="evidence" value="ECO:0007669"/>
    <property type="project" value="TreeGrafter"/>
</dbReference>
<evidence type="ECO:0000256" key="5">
    <source>
        <dbReference type="ARBA" id="ARBA00022847"/>
    </source>
</evidence>
<dbReference type="Proteomes" id="UP001168821">
    <property type="component" value="Unassembled WGS sequence"/>
</dbReference>
<feature type="binding site" evidence="8">
    <location>
        <position position="26"/>
    </location>
    <ligand>
        <name>Na(+)</name>
        <dbReference type="ChEBI" id="CHEBI:29101"/>
        <label>1</label>
    </ligand>
</feature>
<evidence type="ECO:0000256" key="1">
    <source>
        <dbReference type="ARBA" id="ARBA00004141"/>
    </source>
</evidence>
<evidence type="ECO:0000256" key="8">
    <source>
        <dbReference type="PIRSR" id="PIRSR600175-1"/>
    </source>
</evidence>
<evidence type="ECO:0000256" key="3">
    <source>
        <dbReference type="ARBA" id="ARBA00022448"/>
    </source>
</evidence>
<reference evidence="10" key="1">
    <citation type="journal article" date="2023" name="G3 (Bethesda)">
        <title>Whole genome assemblies of Zophobas morio and Tenebrio molitor.</title>
        <authorList>
            <person name="Kaur S."/>
            <person name="Stinson S.A."/>
            <person name="diCenzo G.C."/>
        </authorList>
    </citation>
    <scope>NUCLEOTIDE SEQUENCE</scope>
    <source>
        <strain evidence="10">QUZm001</strain>
    </source>
</reference>
<evidence type="ECO:0000256" key="6">
    <source>
        <dbReference type="ARBA" id="ARBA00022989"/>
    </source>
</evidence>
<keyword evidence="8" id="KW-0915">Sodium</keyword>
<dbReference type="InterPro" id="IPR000175">
    <property type="entry name" value="Na/ntran_symport"/>
</dbReference>
<dbReference type="GO" id="GO:0089718">
    <property type="term" value="P:amino acid import across plasma membrane"/>
    <property type="evidence" value="ECO:0007669"/>
    <property type="project" value="TreeGrafter"/>
</dbReference>
<dbReference type="PROSITE" id="PS00610">
    <property type="entry name" value="NA_NEUROTRAN_SYMP_1"/>
    <property type="match status" value="1"/>
</dbReference>
<evidence type="ECO:0000256" key="7">
    <source>
        <dbReference type="ARBA" id="ARBA00023136"/>
    </source>
</evidence>
<evidence type="ECO:0000256" key="2">
    <source>
        <dbReference type="ARBA" id="ARBA00006459"/>
    </source>
</evidence>
<dbReference type="EMBL" id="JALNTZ010000009">
    <property type="protein sequence ID" value="KAJ3641491.1"/>
    <property type="molecule type" value="Genomic_DNA"/>
</dbReference>
<keyword evidence="7" id="KW-0472">Membrane</keyword>
<keyword evidence="6" id="KW-1133">Transmembrane helix</keyword>
<dbReference type="PROSITE" id="PS50267">
    <property type="entry name" value="NA_NEUROTRAN_SYMP_3"/>
    <property type="match status" value="1"/>
</dbReference>
<dbReference type="Pfam" id="PF00209">
    <property type="entry name" value="SNF"/>
    <property type="match status" value="1"/>
</dbReference>
<dbReference type="AlphaFoldDB" id="A0AA38HQA1"/>
<comment type="caution">
    <text evidence="10">The sequence shown here is derived from an EMBL/GenBank/DDBJ whole genome shotgun (WGS) entry which is preliminary data.</text>
</comment>
<evidence type="ECO:0000256" key="9">
    <source>
        <dbReference type="RuleBase" id="RU003732"/>
    </source>
</evidence>
<keyword evidence="5 9" id="KW-0769">Symport</keyword>
<protein>
    <recommendedName>
        <fullName evidence="9">Transporter</fullName>
    </recommendedName>
</protein>
<evidence type="ECO:0000313" key="11">
    <source>
        <dbReference type="Proteomes" id="UP001168821"/>
    </source>
</evidence>
<comment type="subcellular location">
    <subcellularLocation>
        <location evidence="1">Membrane</location>
        <topology evidence="1">Multi-pass membrane protein</topology>
    </subcellularLocation>
</comment>
<comment type="similarity">
    <text evidence="2 9">Belongs to the sodium:neurotransmitter symporter (SNF) (TC 2.A.22) family.</text>
</comment>
<dbReference type="GO" id="GO:0046872">
    <property type="term" value="F:metal ion binding"/>
    <property type="evidence" value="ECO:0007669"/>
    <property type="project" value="UniProtKB-KW"/>
</dbReference>
<dbReference type="PANTHER" id="PTHR11616:SF236">
    <property type="entry name" value="TRANSPORTER"/>
    <property type="match status" value="1"/>
</dbReference>
<dbReference type="SUPFAM" id="SSF161070">
    <property type="entry name" value="SNF-like"/>
    <property type="match status" value="1"/>
</dbReference>
<proteinExistence type="inferred from homology"/>
<dbReference type="InterPro" id="IPR037272">
    <property type="entry name" value="SNS_sf"/>
</dbReference>
<keyword evidence="11" id="KW-1185">Reference proteome</keyword>
<keyword evidence="3 9" id="KW-0813">Transport</keyword>
<evidence type="ECO:0000256" key="4">
    <source>
        <dbReference type="ARBA" id="ARBA00022692"/>
    </source>
</evidence>
<keyword evidence="4 9" id="KW-0812">Transmembrane</keyword>
<dbReference type="GO" id="GO:0005283">
    <property type="term" value="F:amino acid:sodium symporter activity"/>
    <property type="evidence" value="ECO:0007669"/>
    <property type="project" value="TreeGrafter"/>
</dbReference>
<dbReference type="GO" id="GO:0015187">
    <property type="term" value="F:glycine transmembrane transporter activity"/>
    <property type="evidence" value="ECO:0007669"/>
    <property type="project" value="TreeGrafter"/>
</dbReference>